<dbReference type="FunCoup" id="A0A540VP91">
    <property type="interactions" value="25"/>
</dbReference>
<dbReference type="SUPFAM" id="SSF54631">
    <property type="entry name" value="CBS-domain pair"/>
    <property type="match status" value="1"/>
</dbReference>
<evidence type="ECO:0000313" key="6">
    <source>
        <dbReference type="Proteomes" id="UP000317371"/>
    </source>
</evidence>
<protein>
    <submittedName>
        <fullName evidence="5">CBS domain-containing protein</fullName>
    </submittedName>
</protein>
<feature type="domain" description="CBS" evidence="3">
    <location>
        <begin position="81"/>
        <end position="138"/>
    </location>
</feature>
<keyword evidence="6" id="KW-1185">Reference proteome</keyword>
<dbReference type="PANTHER" id="PTHR48108:SF26">
    <property type="entry name" value="CBS DOMAIN-CONTAINING PROTEIN DDB_G0289609"/>
    <property type="match status" value="1"/>
</dbReference>
<dbReference type="SMART" id="SM00116">
    <property type="entry name" value="CBS"/>
    <property type="match status" value="2"/>
</dbReference>
<dbReference type="AlphaFoldDB" id="A0A540VP91"/>
<dbReference type="OrthoDB" id="9811720at2"/>
<feature type="domain" description="ACT" evidence="4">
    <location>
        <begin position="144"/>
        <end position="218"/>
    </location>
</feature>
<dbReference type="EMBL" id="VIGC01000001">
    <property type="protein sequence ID" value="TQE97983.1"/>
    <property type="molecule type" value="Genomic_DNA"/>
</dbReference>
<dbReference type="PANTHER" id="PTHR48108">
    <property type="entry name" value="CBS DOMAIN-CONTAINING PROTEIN CBSX2, CHLOROPLASTIC"/>
    <property type="match status" value="1"/>
</dbReference>
<dbReference type="SUPFAM" id="SSF55021">
    <property type="entry name" value="ACT-like"/>
    <property type="match status" value="1"/>
</dbReference>
<dbReference type="InParanoid" id="A0A540VP91"/>
<accession>A0A540VP91</accession>
<dbReference type="Pfam" id="PF00571">
    <property type="entry name" value="CBS"/>
    <property type="match status" value="2"/>
</dbReference>
<evidence type="ECO:0000313" key="5">
    <source>
        <dbReference type="EMBL" id="TQE97983.1"/>
    </source>
</evidence>
<dbReference type="PROSITE" id="PS51371">
    <property type="entry name" value="CBS"/>
    <property type="match status" value="2"/>
</dbReference>
<dbReference type="PROSITE" id="PS51671">
    <property type="entry name" value="ACT"/>
    <property type="match status" value="1"/>
</dbReference>
<feature type="domain" description="CBS" evidence="3">
    <location>
        <begin position="7"/>
        <end position="63"/>
    </location>
</feature>
<evidence type="ECO:0000256" key="1">
    <source>
        <dbReference type="ARBA" id="ARBA00022737"/>
    </source>
</evidence>
<sequence length="218" mass="24514">MLVKDCMTRHPVMVSPTTSAAEAQRIMAENQIRHLPVVGDGKRFLGLITRQRLALKTDAIGSLNIWEISRYLSDLKVRQVMLKAPQVYTVTPDVSVERAAAIMSEHKIGCLPVLEDDVVVGIATQMDILRSFQEMLGLPHEGVRVTVRFPDQPGQFIKLMNVLAEHRWGVMGIGTFPSRRRPGFYDAVLKIPHVTPQEVETAFRAIPEHEIVDIRTEV</sequence>
<comment type="caution">
    <text evidence="5">The sequence shown here is derived from an EMBL/GenBank/DDBJ whole genome shotgun (WGS) entry which is preliminary data.</text>
</comment>
<keyword evidence="2" id="KW-0129">CBS domain</keyword>
<evidence type="ECO:0000259" key="4">
    <source>
        <dbReference type="PROSITE" id="PS51671"/>
    </source>
</evidence>
<gene>
    <name evidence="5" type="ORF">FKZ61_00975</name>
</gene>
<name>A0A540VP91_9CHLR</name>
<dbReference type="InterPro" id="IPR002912">
    <property type="entry name" value="ACT_dom"/>
</dbReference>
<dbReference type="InterPro" id="IPR000644">
    <property type="entry name" value="CBS_dom"/>
</dbReference>
<dbReference type="InterPro" id="IPR051462">
    <property type="entry name" value="CBS_domain-containing"/>
</dbReference>
<dbReference type="Proteomes" id="UP000317371">
    <property type="component" value="Unassembled WGS sequence"/>
</dbReference>
<keyword evidence="1" id="KW-0677">Repeat</keyword>
<dbReference type="Gene3D" id="3.10.580.10">
    <property type="entry name" value="CBS-domain"/>
    <property type="match status" value="1"/>
</dbReference>
<dbReference type="InterPro" id="IPR046342">
    <property type="entry name" value="CBS_dom_sf"/>
</dbReference>
<dbReference type="InterPro" id="IPR045865">
    <property type="entry name" value="ACT-like_dom_sf"/>
</dbReference>
<dbReference type="CDD" id="cd04584">
    <property type="entry name" value="CBS_pair_AcuB_like"/>
    <property type="match status" value="1"/>
</dbReference>
<organism evidence="5 6">
    <name type="scientific">Litorilinea aerophila</name>
    <dbReference type="NCBI Taxonomy" id="1204385"/>
    <lineage>
        <taxon>Bacteria</taxon>
        <taxon>Bacillati</taxon>
        <taxon>Chloroflexota</taxon>
        <taxon>Caldilineae</taxon>
        <taxon>Caldilineales</taxon>
        <taxon>Caldilineaceae</taxon>
        <taxon>Litorilinea</taxon>
    </lineage>
</organism>
<reference evidence="5 6" key="1">
    <citation type="submission" date="2019-06" db="EMBL/GenBank/DDBJ databases">
        <title>Genome sequence of Litorilinea aerophila BAA-2444.</title>
        <authorList>
            <person name="Maclea K.S."/>
            <person name="Maurais E.G."/>
            <person name="Iannazzi L.C."/>
        </authorList>
    </citation>
    <scope>NUCLEOTIDE SEQUENCE [LARGE SCALE GENOMIC DNA]</scope>
    <source>
        <strain evidence="5 6">ATCC BAA-2444</strain>
    </source>
</reference>
<dbReference type="RefSeq" id="WP_141608196.1">
    <property type="nucleotide sequence ID" value="NZ_VIGC02000001.1"/>
</dbReference>
<evidence type="ECO:0000259" key="3">
    <source>
        <dbReference type="PROSITE" id="PS51371"/>
    </source>
</evidence>
<proteinExistence type="predicted"/>
<evidence type="ECO:0000256" key="2">
    <source>
        <dbReference type="PROSITE-ProRule" id="PRU00703"/>
    </source>
</evidence>